<keyword evidence="3" id="KW-1185">Reference proteome</keyword>
<keyword evidence="1" id="KW-0812">Transmembrane</keyword>
<organism evidence="2 3">
    <name type="scientific">Corynebacterium pseudopelargi</name>
    <dbReference type="NCBI Taxonomy" id="2080757"/>
    <lineage>
        <taxon>Bacteria</taxon>
        <taxon>Bacillati</taxon>
        <taxon>Actinomycetota</taxon>
        <taxon>Actinomycetes</taxon>
        <taxon>Mycobacteriales</taxon>
        <taxon>Corynebacteriaceae</taxon>
        <taxon>Corynebacterium</taxon>
    </lineage>
</organism>
<feature type="transmembrane region" description="Helical" evidence="1">
    <location>
        <begin position="6"/>
        <end position="26"/>
    </location>
</feature>
<proteinExistence type="predicted"/>
<dbReference type="RefSeq" id="WP_123960433.1">
    <property type="nucleotide sequence ID" value="NZ_CP033898.1"/>
</dbReference>
<dbReference type="Proteomes" id="UP000271426">
    <property type="component" value="Chromosome"/>
</dbReference>
<keyword evidence="1" id="KW-1133">Transmembrane helix</keyword>
<dbReference type="AlphaFoldDB" id="A0A3G6IV63"/>
<evidence type="ECO:0000313" key="2">
    <source>
        <dbReference type="EMBL" id="AZA09516.1"/>
    </source>
</evidence>
<dbReference type="KEGG" id="cpso:CPPEL_07030"/>
<evidence type="ECO:0000256" key="1">
    <source>
        <dbReference type="SAM" id="Phobius"/>
    </source>
</evidence>
<dbReference type="EMBL" id="CP033898">
    <property type="protein sequence ID" value="AZA09516.1"/>
    <property type="molecule type" value="Genomic_DNA"/>
</dbReference>
<accession>A0A3G6IV63</accession>
<sequence>MRRATLGMAALTVFTVMFSIFTIWLVTHDPLEDALRTKAKGQEFPQVVSLSAAEAYGDEWTKVAVICPYEPRSLAESAIGIDSLDTPEYGPEEGENIALMLDDDGRYESKTYKRSDVDWCRGYHMAHLNGVSHLEFRRENKKAPWVLVGSS</sequence>
<reference evidence="2 3" key="1">
    <citation type="submission" date="2018-11" db="EMBL/GenBank/DDBJ databases">
        <authorList>
            <person name="Kleinhagauer T."/>
            <person name="Glaeser S.P."/>
            <person name="Spergser J."/>
            <person name="Ruckert C."/>
            <person name="Kaempfer P."/>
            <person name="Busse H.-J."/>
        </authorList>
    </citation>
    <scope>NUCLEOTIDE SEQUENCE [LARGE SCALE GENOMIC DNA]</scope>
    <source>
        <strain evidence="2 3">812CH</strain>
    </source>
</reference>
<evidence type="ECO:0000313" key="3">
    <source>
        <dbReference type="Proteomes" id="UP000271426"/>
    </source>
</evidence>
<protein>
    <submittedName>
        <fullName evidence="2">Uncharacterized protein</fullName>
    </submittedName>
</protein>
<gene>
    <name evidence="2" type="ORF">CPPEL_07030</name>
</gene>
<keyword evidence="1" id="KW-0472">Membrane</keyword>
<dbReference type="OrthoDB" id="4415029at2"/>
<name>A0A3G6IV63_9CORY</name>